<dbReference type="Pfam" id="PF00809">
    <property type="entry name" value="Pterin_bind"/>
    <property type="match status" value="1"/>
</dbReference>
<evidence type="ECO:0000256" key="5">
    <source>
        <dbReference type="ARBA" id="ARBA00012458"/>
    </source>
</evidence>
<dbReference type="Gene3D" id="3.20.20.20">
    <property type="entry name" value="Dihydropteroate synthase-like"/>
    <property type="match status" value="1"/>
</dbReference>
<keyword evidence="10 12" id="KW-0289">Folate biosynthesis</keyword>
<dbReference type="GO" id="GO:0046656">
    <property type="term" value="P:folic acid biosynthetic process"/>
    <property type="evidence" value="ECO:0007669"/>
    <property type="project" value="UniProtKB-KW"/>
</dbReference>
<evidence type="ECO:0000256" key="3">
    <source>
        <dbReference type="ARBA" id="ARBA00004763"/>
    </source>
</evidence>
<sequence length="313" mass="33259">MRRQLASSRSAVTLNSMSNSLHHPLQFHPARATAWQLRSQRLEFGSVPRLMGIVNTTPDSFSDGGRFLEVEAAVAHGLQLAADGADILDVGGESTRPYSEAVDEEEELRRVMPVVERLAAQTDVPISIDTSKAAVARAAIAAGAQIINDVTGLEGDAAMLAVAHETGAGVCAMHMAGTPQTMQDNPHYEKVVSEIASYLTKRLDALLAAGIDPTKISLDPGIGFGKTHEHNVTLMANCYQFHEIGCPLLVGHSRKGFLAKVLDNKEADRTAATMGGAAALAVQGVQVIRVHDVRPVREALLAFEACLAGELPS</sequence>
<dbReference type="GO" id="GO:0046654">
    <property type="term" value="P:tetrahydrofolate biosynthetic process"/>
    <property type="evidence" value="ECO:0007669"/>
    <property type="project" value="UniProtKB-UniPathway"/>
</dbReference>
<dbReference type="UniPathway" id="UPA00077">
    <property type="reaction ID" value="UER00156"/>
</dbReference>
<dbReference type="GO" id="GO:0046872">
    <property type="term" value="F:metal ion binding"/>
    <property type="evidence" value="ECO:0007669"/>
    <property type="project" value="UniProtKB-KW"/>
</dbReference>
<dbReference type="InterPro" id="IPR000489">
    <property type="entry name" value="Pterin-binding_dom"/>
</dbReference>
<protein>
    <recommendedName>
        <fullName evidence="6 12">Dihydropteroate synthase</fullName>
        <shortName evidence="12">DHPS</shortName>
        <ecNumber evidence="5 12">2.5.1.15</ecNumber>
    </recommendedName>
    <alternativeName>
        <fullName evidence="11 12">Dihydropteroate pyrophosphorylase</fullName>
    </alternativeName>
</protein>
<evidence type="ECO:0000256" key="2">
    <source>
        <dbReference type="ARBA" id="ARBA00001946"/>
    </source>
</evidence>
<evidence type="ECO:0000313" key="14">
    <source>
        <dbReference type="EMBL" id="QDS97856.1"/>
    </source>
</evidence>
<dbReference type="KEGG" id="amob:HG15A2_11240"/>
<evidence type="ECO:0000256" key="9">
    <source>
        <dbReference type="ARBA" id="ARBA00022842"/>
    </source>
</evidence>
<evidence type="ECO:0000256" key="12">
    <source>
        <dbReference type="RuleBase" id="RU361205"/>
    </source>
</evidence>
<keyword evidence="8 12" id="KW-0479">Metal-binding</keyword>
<dbReference type="InterPro" id="IPR045031">
    <property type="entry name" value="DHP_synth-like"/>
</dbReference>
<evidence type="ECO:0000256" key="4">
    <source>
        <dbReference type="ARBA" id="ARBA00009503"/>
    </source>
</evidence>
<evidence type="ECO:0000256" key="10">
    <source>
        <dbReference type="ARBA" id="ARBA00022909"/>
    </source>
</evidence>
<comment type="pathway">
    <text evidence="3 12">Cofactor biosynthesis; tetrahydrofolate biosynthesis; 7,8-dihydrofolate from 2-amino-4-hydroxy-6-hydroxymethyl-7,8-dihydropteridine diphosphate and 4-aminobenzoate: step 1/2.</text>
</comment>
<dbReference type="InterPro" id="IPR011005">
    <property type="entry name" value="Dihydropteroate_synth-like_sf"/>
</dbReference>
<dbReference type="GO" id="GO:0005829">
    <property type="term" value="C:cytosol"/>
    <property type="evidence" value="ECO:0007669"/>
    <property type="project" value="TreeGrafter"/>
</dbReference>
<comment type="similarity">
    <text evidence="4 12">Belongs to the DHPS family.</text>
</comment>
<dbReference type="FunFam" id="3.20.20.20:FF:000006">
    <property type="entry name" value="Dihydropteroate synthase"/>
    <property type="match status" value="1"/>
</dbReference>
<evidence type="ECO:0000256" key="1">
    <source>
        <dbReference type="ARBA" id="ARBA00000012"/>
    </source>
</evidence>
<dbReference type="CDD" id="cd00739">
    <property type="entry name" value="DHPS"/>
    <property type="match status" value="1"/>
</dbReference>
<dbReference type="InterPro" id="IPR006390">
    <property type="entry name" value="DHP_synth_dom"/>
</dbReference>
<reference evidence="14 15" key="1">
    <citation type="submission" date="2019-02" db="EMBL/GenBank/DDBJ databases">
        <title>Deep-cultivation of Planctomycetes and their phenomic and genomic characterization uncovers novel biology.</title>
        <authorList>
            <person name="Wiegand S."/>
            <person name="Jogler M."/>
            <person name="Boedeker C."/>
            <person name="Pinto D."/>
            <person name="Vollmers J."/>
            <person name="Rivas-Marin E."/>
            <person name="Kohn T."/>
            <person name="Peeters S.H."/>
            <person name="Heuer A."/>
            <person name="Rast P."/>
            <person name="Oberbeckmann S."/>
            <person name="Bunk B."/>
            <person name="Jeske O."/>
            <person name="Meyerdierks A."/>
            <person name="Storesund J.E."/>
            <person name="Kallscheuer N."/>
            <person name="Luecker S."/>
            <person name="Lage O.M."/>
            <person name="Pohl T."/>
            <person name="Merkel B.J."/>
            <person name="Hornburger P."/>
            <person name="Mueller R.-W."/>
            <person name="Bruemmer F."/>
            <person name="Labrenz M."/>
            <person name="Spormann A.M."/>
            <person name="Op den Camp H."/>
            <person name="Overmann J."/>
            <person name="Amann R."/>
            <person name="Jetten M.S.M."/>
            <person name="Mascher T."/>
            <person name="Medema M.H."/>
            <person name="Devos D.P."/>
            <person name="Kaster A.-K."/>
            <person name="Ovreas L."/>
            <person name="Rohde M."/>
            <person name="Galperin M.Y."/>
            <person name="Jogler C."/>
        </authorList>
    </citation>
    <scope>NUCLEOTIDE SEQUENCE [LARGE SCALE GENOMIC DNA]</scope>
    <source>
        <strain evidence="14 15">HG15A2</strain>
    </source>
</reference>
<comment type="function">
    <text evidence="12">Catalyzes the condensation of para-aminobenzoate (pABA) with 6-hydroxymethyl-7,8-dihydropterin diphosphate (DHPt-PP) to form 7,8-dihydropteroate (H2Pte), the immediate precursor of folate derivatives.</text>
</comment>
<dbReference type="EC" id="2.5.1.15" evidence="5 12"/>
<dbReference type="GO" id="GO:0004156">
    <property type="term" value="F:dihydropteroate synthase activity"/>
    <property type="evidence" value="ECO:0007669"/>
    <property type="project" value="UniProtKB-EC"/>
</dbReference>
<evidence type="ECO:0000256" key="8">
    <source>
        <dbReference type="ARBA" id="ARBA00022723"/>
    </source>
</evidence>
<keyword evidence="7 12" id="KW-0808">Transferase</keyword>
<evidence type="ECO:0000259" key="13">
    <source>
        <dbReference type="PROSITE" id="PS50972"/>
    </source>
</evidence>
<dbReference type="EMBL" id="CP036263">
    <property type="protein sequence ID" value="QDS97856.1"/>
    <property type="molecule type" value="Genomic_DNA"/>
</dbReference>
<dbReference type="Proteomes" id="UP000319852">
    <property type="component" value="Chromosome"/>
</dbReference>
<dbReference type="PROSITE" id="PS50972">
    <property type="entry name" value="PTERIN_BINDING"/>
    <property type="match status" value="1"/>
</dbReference>
<comment type="catalytic activity">
    <reaction evidence="1">
        <text>(7,8-dihydropterin-6-yl)methyl diphosphate + 4-aminobenzoate = 7,8-dihydropteroate + diphosphate</text>
        <dbReference type="Rhea" id="RHEA:19949"/>
        <dbReference type="ChEBI" id="CHEBI:17836"/>
        <dbReference type="ChEBI" id="CHEBI:17839"/>
        <dbReference type="ChEBI" id="CHEBI:33019"/>
        <dbReference type="ChEBI" id="CHEBI:72950"/>
        <dbReference type="EC" id="2.5.1.15"/>
    </reaction>
</comment>
<dbReference type="PANTHER" id="PTHR20941:SF1">
    <property type="entry name" value="FOLIC ACID SYNTHESIS PROTEIN FOL1"/>
    <property type="match status" value="1"/>
</dbReference>
<gene>
    <name evidence="14" type="primary">folP</name>
    <name evidence="14" type="ORF">HG15A2_11240</name>
</gene>
<dbReference type="PANTHER" id="PTHR20941">
    <property type="entry name" value="FOLATE SYNTHESIS PROTEINS"/>
    <property type="match status" value="1"/>
</dbReference>
<comment type="cofactor">
    <cofactor evidence="2 12">
        <name>Mg(2+)</name>
        <dbReference type="ChEBI" id="CHEBI:18420"/>
    </cofactor>
</comment>
<proteinExistence type="inferred from homology"/>
<evidence type="ECO:0000256" key="11">
    <source>
        <dbReference type="ARBA" id="ARBA00030193"/>
    </source>
</evidence>
<dbReference type="SUPFAM" id="SSF51717">
    <property type="entry name" value="Dihydropteroate synthetase-like"/>
    <property type="match status" value="1"/>
</dbReference>
<organism evidence="14 15">
    <name type="scientific">Adhaeretor mobilis</name>
    <dbReference type="NCBI Taxonomy" id="1930276"/>
    <lineage>
        <taxon>Bacteria</taxon>
        <taxon>Pseudomonadati</taxon>
        <taxon>Planctomycetota</taxon>
        <taxon>Planctomycetia</taxon>
        <taxon>Pirellulales</taxon>
        <taxon>Lacipirellulaceae</taxon>
        <taxon>Adhaeretor</taxon>
    </lineage>
</organism>
<dbReference type="PROSITE" id="PS00793">
    <property type="entry name" value="DHPS_2"/>
    <property type="match status" value="1"/>
</dbReference>
<dbReference type="NCBIfam" id="TIGR01496">
    <property type="entry name" value="DHPS"/>
    <property type="match status" value="1"/>
</dbReference>
<dbReference type="AlphaFoldDB" id="A0A517MSK0"/>
<dbReference type="PROSITE" id="PS00792">
    <property type="entry name" value="DHPS_1"/>
    <property type="match status" value="1"/>
</dbReference>
<accession>A0A517MSK0</accession>
<feature type="domain" description="Pterin-binding" evidence="13">
    <location>
        <begin position="48"/>
        <end position="301"/>
    </location>
</feature>
<keyword evidence="15" id="KW-1185">Reference proteome</keyword>
<name>A0A517MSK0_9BACT</name>
<keyword evidence="9 12" id="KW-0460">Magnesium</keyword>
<evidence type="ECO:0000256" key="6">
    <source>
        <dbReference type="ARBA" id="ARBA00016919"/>
    </source>
</evidence>
<evidence type="ECO:0000313" key="15">
    <source>
        <dbReference type="Proteomes" id="UP000319852"/>
    </source>
</evidence>
<evidence type="ECO:0000256" key="7">
    <source>
        <dbReference type="ARBA" id="ARBA00022679"/>
    </source>
</evidence>